<accession>A0A4C1VG57</accession>
<reference evidence="2 3" key="1">
    <citation type="journal article" date="2019" name="Commun. Biol.">
        <title>The bagworm genome reveals a unique fibroin gene that provides high tensile strength.</title>
        <authorList>
            <person name="Kono N."/>
            <person name="Nakamura H."/>
            <person name="Ohtoshi R."/>
            <person name="Tomita M."/>
            <person name="Numata K."/>
            <person name="Arakawa K."/>
        </authorList>
    </citation>
    <scope>NUCLEOTIDE SEQUENCE [LARGE SCALE GENOMIC DNA]</scope>
</reference>
<proteinExistence type="predicted"/>
<feature type="region of interest" description="Disordered" evidence="1">
    <location>
        <begin position="340"/>
        <end position="359"/>
    </location>
</feature>
<comment type="caution">
    <text evidence="2">The sequence shown here is derived from an EMBL/GenBank/DDBJ whole genome shotgun (WGS) entry which is preliminary data.</text>
</comment>
<organism evidence="2 3">
    <name type="scientific">Eumeta variegata</name>
    <name type="common">Bagworm moth</name>
    <name type="synonym">Eumeta japonica</name>
    <dbReference type="NCBI Taxonomy" id="151549"/>
    <lineage>
        <taxon>Eukaryota</taxon>
        <taxon>Metazoa</taxon>
        <taxon>Ecdysozoa</taxon>
        <taxon>Arthropoda</taxon>
        <taxon>Hexapoda</taxon>
        <taxon>Insecta</taxon>
        <taxon>Pterygota</taxon>
        <taxon>Neoptera</taxon>
        <taxon>Endopterygota</taxon>
        <taxon>Lepidoptera</taxon>
        <taxon>Glossata</taxon>
        <taxon>Ditrysia</taxon>
        <taxon>Tineoidea</taxon>
        <taxon>Psychidae</taxon>
        <taxon>Oiketicinae</taxon>
        <taxon>Eumeta</taxon>
    </lineage>
</organism>
<dbReference type="AlphaFoldDB" id="A0A4C1VG57"/>
<name>A0A4C1VG57_EUMVA</name>
<evidence type="ECO:0000313" key="2">
    <source>
        <dbReference type="EMBL" id="GBP36984.1"/>
    </source>
</evidence>
<protein>
    <recommendedName>
        <fullName evidence="4">Reverse transcriptase domain-containing protein</fullName>
    </recommendedName>
</protein>
<gene>
    <name evidence="2" type="ORF">EVAR_96978_1</name>
</gene>
<dbReference type="OrthoDB" id="7487068at2759"/>
<sequence>MAYEVSAKAPAIALKSRELFPIPKAKDIFKNLSKICGLSGITVEAPYRRNIPGQCHRCQLCTIHQRVQCTKEVGEKLSCCTCEQSHTVNYGGCPFTPKPRFLHRHSNPKTIALNIKHSQFNATRKVTVTPQETKTSAGGDGFCPMPIPSVNSWIRRKEEQLTTETTKRKSAKLSSPLRTRDPRHPPLNGREMEALAKDLHFNIVTPLTPTYYPNICALQRKVKARMKEVKNENWSDLILDNTYSSMRPIRAGVPQGSTLSLLLYSTYVNDIPRPLIGVQLAHKLFRKFLARESRTHPCAGHGRPIIGFSPPSPPVSHGENYTQKKSRAYLWSANSISEAHTEDRRGAQRGGGGLRVSHQRGFHVNVTPLNLPLRHTPTRGLIDVTVPISSGGVGDAYLKLYTA</sequence>
<evidence type="ECO:0000256" key="1">
    <source>
        <dbReference type="SAM" id="MobiDB-lite"/>
    </source>
</evidence>
<evidence type="ECO:0000313" key="3">
    <source>
        <dbReference type="Proteomes" id="UP000299102"/>
    </source>
</evidence>
<feature type="region of interest" description="Disordered" evidence="1">
    <location>
        <begin position="160"/>
        <end position="187"/>
    </location>
</feature>
<evidence type="ECO:0008006" key="4">
    <source>
        <dbReference type="Google" id="ProtNLM"/>
    </source>
</evidence>
<keyword evidence="3" id="KW-1185">Reference proteome</keyword>
<feature type="compositionally biased region" description="Basic and acidic residues" evidence="1">
    <location>
        <begin position="178"/>
        <end position="187"/>
    </location>
</feature>
<dbReference type="EMBL" id="BGZK01000326">
    <property type="protein sequence ID" value="GBP36984.1"/>
    <property type="molecule type" value="Genomic_DNA"/>
</dbReference>
<dbReference type="Proteomes" id="UP000299102">
    <property type="component" value="Unassembled WGS sequence"/>
</dbReference>